<name>A0A7X4GFL2_9SPHN</name>
<evidence type="ECO:0000256" key="5">
    <source>
        <dbReference type="ARBA" id="ARBA00022918"/>
    </source>
</evidence>
<evidence type="ECO:0000313" key="8">
    <source>
        <dbReference type="EMBL" id="MYL97740.1"/>
    </source>
</evidence>
<dbReference type="AlphaFoldDB" id="A0A7X4GFL2"/>
<evidence type="ECO:0000259" key="7">
    <source>
        <dbReference type="Pfam" id="PF00078"/>
    </source>
</evidence>
<keyword evidence="3" id="KW-0479">Metal-binding</keyword>
<comment type="caution">
    <text evidence="8">The sequence shown here is derived from an EMBL/GenBank/DDBJ whole genome shotgun (WGS) entry which is preliminary data.</text>
</comment>
<dbReference type="EMBL" id="WVTD01000004">
    <property type="protein sequence ID" value="MYL97740.1"/>
    <property type="molecule type" value="Genomic_DNA"/>
</dbReference>
<dbReference type="InterPro" id="IPR000123">
    <property type="entry name" value="Reverse_transcriptase_msDNA"/>
</dbReference>
<keyword evidence="1" id="KW-0808">Transferase</keyword>
<organism evidence="8 9">
    <name type="scientific">Novosphingobium silvae</name>
    <dbReference type="NCBI Taxonomy" id="2692619"/>
    <lineage>
        <taxon>Bacteria</taxon>
        <taxon>Pseudomonadati</taxon>
        <taxon>Pseudomonadota</taxon>
        <taxon>Alphaproteobacteria</taxon>
        <taxon>Sphingomonadales</taxon>
        <taxon>Sphingomonadaceae</taxon>
        <taxon>Novosphingobium</taxon>
    </lineage>
</organism>
<feature type="non-terminal residue" evidence="8">
    <location>
        <position position="1"/>
    </location>
</feature>
<keyword evidence="2" id="KW-0548">Nucleotidyltransferase</keyword>
<gene>
    <name evidence="8" type="ORF">GR702_08120</name>
</gene>
<evidence type="ECO:0000256" key="1">
    <source>
        <dbReference type="ARBA" id="ARBA00022679"/>
    </source>
</evidence>
<evidence type="ECO:0000256" key="3">
    <source>
        <dbReference type="ARBA" id="ARBA00022723"/>
    </source>
</evidence>
<dbReference type="InterPro" id="IPR000477">
    <property type="entry name" value="RT_dom"/>
</dbReference>
<keyword evidence="9" id="KW-1185">Reference proteome</keyword>
<dbReference type="Pfam" id="PF00078">
    <property type="entry name" value="RVT_1"/>
    <property type="match status" value="1"/>
</dbReference>
<feature type="region of interest" description="Disordered" evidence="6">
    <location>
        <begin position="1"/>
        <end position="23"/>
    </location>
</feature>
<accession>A0A7X4GFL2</accession>
<dbReference type="PRINTS" id="PR00866">
    <property type="entry name" value="RNADNAPOLMS"/>
</dbReference>
<dbReference type="CDD" id="cd03487">
    <property type="entry name" value="RT_Bac_retron_II"/>
    <property type="match status" value="1"/>
</dbReference>
<evidence type="ECO:0000256" key="6">
    <source>
        <dbReference type="SAM" id="MobiDB-lite"/>
    </source>
</evidence>
<dbReference type="Proteomes" id="UP000465810">
    <property type="component" value="Unassembled WGS sequence"/>
</dbReference>
<evidence type="ECO:0000256" key="4">
    <source>
        <dbReference type="ARBA" id="ARBA00022842"/>
    </source>
</evidence>
<evidence type="ECO:0000256" key="2">
    <source>
        <dbReference type="ARBA" id="ARBA00022695"/>
    </source>
</evidence>
<dbReference type="GO" id="GO:0003964">
    <property type="term" value="F:RNA-directed DNA polymerase activity"/>
    <property type="evidence" value="ECO:0007669"/>
    <property type="project" value="UniProtKB-KW"/>
</dbReference>
<evidence type="ECO:0000313" key="9">
    <source>
        <dbReference type="Proteomes" id="UP000465810"/>
    </source>
</evidence>
<reference evidence="8 9" key="1">
    <citation type="submission" date="2019-12" db="EMBL/GenBank/DDBJ databases">
        <authorList>
            <person name="Feng G."/>
            <person name="Zhu H."/>
        </authorList>
    </citation>
    <scope>NUCLEOTIDE SEQUENCE [LARGE SCALE GENOMIC DNA]</scope>
    <source>
        <strain evidence="8 9">FGD1</strain>
    </source>
</reference>
<keyword evidence="5" id="KW-0695">RNA-directed DNA polymerase</keyword>
<dbReference type="GO" id="GO:0046872">
    <property type="term" value="F:metal ion binding"/>
    <property type="evidence" value="ECO:0007669"/>
    <property type="project" value="UniProtKB-KW"/>
</dbReference>
<sequence length="383" mass="43430">DRKRADLRPRRPSRSRSRRAADHHVCGAGLSAVPKNRLRQRAAKRPRYERYELADSPWTKKLTQRDLAVLLGTTKDRLEALVRDHENYVHRRDENIKGKLRKLAIPRGKLRAVHERLKGHLNKIKQPPYLYSPRKGRGQRDNAFLHASSAQVLKVDISQFYPQTTVEDIWRWAHYTVGMREDVAGLFAKLVAIDRKMPFGSPISPVLTSLIHRPMFDRVYQLVREAGFEMSLYVDDLTISGQGITGEFLAAVRSEIRSGGFNTHKIEFLEAARPVVITGVPIAGKRVLAPTALHQRLRRSYADLKSARSDKERAEVIDQILIALGTYRHFVGASSDEGRKAANRMHALKQRRRNLSIELVTMPTVDFVPTATLSPAAPGVPWA</sequence>
<protein>
    <recommendedName>
        <fullName evidence="7">Reverse transcriptase domain-containing protein</fullName>
    </recommendedName>
</protein>
<dbReference type="GO" id="GO:0003723">
    <property type="term" value="F:RNA binding"/>
    <property type="evidence" value="ECO:0007669"/>
    <property type="project" value="InterPro"/>
</dbReference>
<proteinExistence type="predicted"/>
<feature type="domain" description="Reverse transcriptase" evidence="7">
    <location>
        <begin position="97"/>
        <end position="280"/>
    </location>
</feature>
<keyword evidence="4" id="KW-0460">Magnesium</keyword>